<reference evidence="1" key="1">
    <citation type="submission" date="2020-06" db="EMBL/GenBank/DDBJ databases">
        <authorList>
            <person name="Li T."/>
            <person name="Hu X."/>
            <person name="Zhang T."/>
            <person name="Song X."/>
            <person name="Zhang H."/>
            <person name="Dai N."/>
            <person name="Sheng W."/>
            <person name="Hou X."/>
            <person name="Wei L."/>
        </authorList>
    </citation>
    <scope>NUCLEOTIDE SEQUENCE</scope>
    <source>
        <strain evidence="1">KEN8</strain>
        <tissue evidence="1">Leaf</tissue>
    </source>
</reference>
<reference evidence="1" key="2">
    <citation type="journal article" date="2024" name="Plant">
        <title>Genomic evolution and insights into agronomic trait innovations of Sesamum species.</title>
        <authorList>
            <person name="Miao H."/>
            <person name="Wang L."/>
            <person name="Qu L."/>
            <person name="Liu H."/>
            <person name="Sun Y."/>
            <person name="Le M."/>
            <person name="Wang Q."/>
            <person name="Wei S."/>
            <person name="Zheng Y."/>
            <person name="Lin W."/>
            <person name="Duan Y."/>
            <person name="Cao H."/>
            <person name="Xiong S."/>
            <person name="Wang X."/>
            <person name="Wei L."/>
            <person name="Li C."/>
            <person name="Ma Q."/>
            <person name="Ju M."/>
            <person name="Zhao R."/>
            <person name="Li G."/>
            <person name="Mu C."/>
            <person name="Tian Q."/>
            <person name="Mei H."/>
            <person name="Zhang T."/>
            <person name="Gao T."/>
            <person name="Zhang H."/>
        </authorList>
    </citation>
    <scope>NUCLEOTIDE SEQUENCE</scope>
    <source>
        <strain evidence="1">KEN8</strain>
    </source>
</reference>
<accession>A0AAW2SX16</accession>
<sequence>MLDEYLKECLETKRVVPHLEDQTCKYRGMLPPVRVLPFFLYFREGLGWLDKTDVIQGGSLLVGQLYARRERDCQAYGSFGSIVLVASRSWVKSEGVLGLLDGLFGYEKIFNRDLGVSVNTPVPFFCNNKAALHITTNPAFHKRSKHLKIDCDVVRDKYKVIQPTYLVSK</sequence>
<protein>
    <submittedName>
        <fullName evidence="1">Uncharacterized protein</fullName>
    </submittedName>
</protein>
<dbReference type="EMBL" id="JACGWM010000001">
    <property type="protein sequence ID" value="KAL0396363.1"/>
    <property type="molecule type" value="Genomic_DNA"/>
</dbReference>
<gene>
    <name evidence="1" type="ORF">Scaly_0084700</name>
</gene>
<organism evidence="1">
    <name type="scientific">Sesamum calycinum</name>
    <dbReference type="NCBI Taxonomy" id="2727403"/>
    <lineage>
        <taxon>Eukaryota</taxon>
        <taxon>Viridiplantae</taxon>
        <taxon>Streptophyta</taxon>
        <taxon>Embryophyta</taxon>
        <taxon>Tracheophyta</taxon>
        <taxon>Spermatophyta</taxon>
        <taxon>Magnoliopsida</taxon>
        <taxon>eudicotyledons</taxon>
        <taxon>Gunneridae</taxon>
        <taxon>Pentapetalae</taxon>
        <taxon>asterids</taxon>
        <taxon>lamiids</taxon>
        <taxon>Lamiales</taxon>
        <taxon>Pedaliaceae</taxon>
        <taxon>Sesamum</taxon>
    </lineage>
</organism>
<dbReference type="AlphaFoldDB" id="A0AAW2SX16"/>
<evidence type="ECO:0000313" key="1">
    <source>
        <dbReference type="EMBL" id="KAL0396363.1"/>
    </source>
</evidence>
<proteinExistence type="predicted"/>
<name>A0AAW2SX16_9LAMI</name>
<comment type="caution">
    <text evidence="1">The sequence shown here is derived from an EMBL/GenBank/DDBJ whole genome shotgun (WGS) entry which is preliminary data.</text>
</comment>